<keyword evidence="3" id="KW-0949">S-adenosyl-L-methionine</keyword>
<evidence type="ECO:0000256" key="2">
    <source>
        <dbReference type="ARBA" id="ARBA00022679"/>
    </source>
</evidence>
<evidence type="ECO:0000256" key="3">
    <source>
        <dbReference type="ARBA" id="ARBA00022691"/>
    </source>
</evidence>
<name>A0A1V2H625_9PROT</name>
<dbReference type="AlphaFoldDB" id="A0A1V2H625"/>
<dbReference type="Gene3D" id="3.40.50.150">
    <property type="entry name" value="Vaccinia Virus protein VP39"/>
    <property type="match status" value="1"/>
</dbReference>
<proteinExistence type="predicted"/>
<keyword evidence="1 4" id="KW-0489">Methyltransferase</keyword>
<evidence type="ECO:0000313" key="4">
    <source>
        <dbReference type="EMBL" id="ONG57056.1"/>
    </source>
</evidence>
<gene>
    <name evidence="4" type="ORF">BKE38_04835</name>
</gene>
<organism evidence="4 5">
    <name type="scientific">Teichococcus deserti</name>
    <dbReference type="NCBI Taxonomy" id="1817963"/>
    <lineage>
        <taxon>Bacteria</taxon>
        <taxon>Pseudomonadati</taxon>
        <taxon>Pseudomonadota</taxon>
        <taxon>Alphaproteobacteria</taxon>
        <taxon>Acetobacterales</taxon>
        <taxon>Roseomonadaceae</taxon>
        <taxon>Roseomonas</taxon>
    </lineage>
</organism>
<comment type="caution">
    <text evidence="4">The sequence shown here is derived from an EMBL/GenBank/DDBJ whole genome shotgun (WGS) entry which is preliminary data.</text>
</comment>
<protein>
    <submittedName>
        <fullName evidence="4">Methyltransferase</fullName>
    </submittedName>
</protein>
<keyword evidence="2 4" id="KW-0808">Transferase</keyword>
<dbReference type="OrthoDB" id="7856199at2"/>
<reference evidence="4 5" key="1">
    <citation type="submission" date="2016-10" db="EMBL/GenBank/DDBJ databases">
        <title>Draft Genome sequence of Roseomonas sp. strain M3.</title>
        <authorList>
            <person name="Subhash Y."/>
            <person name="Lee S."/>
        </authorList>
    </citation>
    <scope>NUCLEOTIDE SEQUENCE [LARGE SCALE GENOMIC DNA]</scope>
    <source>
        <strain evidence="4 5">M3</strain>
    </source>
</reference>
<dbReference type="GO" id="GO:0008168">
    <property type="term" value="F:methyltransferase activity"/>
    <property type="evidence" value="ECO:0007669"/>
    <property type="project" value="UniProtKB-KW"/>
</dbReference>
<dbReference type="PANTHER" id="PTHR43464:SF19">
    <property type="entry name" value="UBIQUINONE BIOSYNTHESIS O-METHYLTRANSFERASE, MITOCHONDRIAL"/>
    <property type="match status" value="1"/>
</dbReference>
<dbReference type="RefSeq" id="WP_076956280.1">
    <property type="nucleotide sequence ID" value="NZ_MLCO01000031.1"/>
</dbReference>
<evidence type="ECO:0000256" key="1">
    <source>
        <dbReference type="ARBA" id="ARBA00022603"/>
    </source>
</evidence>
<accession>A0A1V2H625</accession>
<dbReference type="EMBL" id="MLCO01000031">
    <property type="protein sequence ID" value="ONG57056.1"/>
    <property type="molecule type" value="Genomic_DNA"/>
</dbReference>
<dbReference type="PANTHER" id="PTHR43464">
    <property type="entry name" value="METHYLTRANSFERASE"/>
    <property type="match status" value="1"/>
</dbReference>
<keyword evidence="5" id="KW-1185">Reference proteome</keyword>
<evidence type="ECO:0000313" key="5">
    <source>
        <dbReference type="Proteomes" id="UP000188879"/>
    </source>
</evidence>
<dbReference type="SUPFAM" id="SSF53335">
    <property type="entry name" value="S-adenosyl-L-methionine-dependent methyltransferases"/>
    <property type="match status" value="1"/>
</dbReference>
<dbReference type="InterPro" id="IPR029063">
    <property type="entry name" value="SAM-dependent_MTases_sf"/>
</dbReference>
<sequence length="230" mass="25401">MSQPAEPLSIPSWYRDATADSRMTPGHDPVWRQMIAHIPEQDLSAATVLDYGCGQGGLLRLLHGLRPFRAGLGVDVAREAVARAQELSTGLPLAFATPAALAEQPARFDLALSHEVIYLLPDLAAHAAEIRAALRPGGIYYAVTGCHTGSPLWPRWRGLVAEITNTPPQDHSLDDFYQAFAEAGFEVSAKQFRFEGFVPLKFGAWTKNVEEALRYVAETKTMFRFRLPRD</sequence>
<dbReference type="Proteomes" id="UP000188879">
    <property type="component" value="Unassembled WGS sequence"/>
</dbReference>
<dbReference type="GO" id="GO:0032259">
    <property type="term" value="P:methylation"/>
    <property type="evidence" value="ECO:0007669"/>
    <property type="project" value="UniProtKB-KW"/>
</dbReference>
<dbReference type="Pfam" id="PF13489">
    <property type="entry name" value="Methyltransf_23"/>
    <property type="match status" value="1"/>
</dbReference>